<sequence>MSRRTLLLGGLGAPAAVGVPTVIALLPSSAPNPAPVSVDFPRFTPAPTPELVAESIVLTGRIDTVESLAFSPDGKTIAVGGDGTVRLWPTAKH</sequence>
<gene>
    <name evidence="2" type="ORF">Pro02_68100</name>
</gene>
<dbReference type="Proteomes" id="UP000655044">
    <property type="component" value="Unassembled WGS sequence"/>
</dbReference>
<dbReference type="SMART" id="SM00320">
    <property type="entry name" value="WD40"/>
    <property type="match status" value="1"/>
</dbReference>
<comment type="caution">
    <text evidence="2">The sequence shown here is derived from an EMBL/GenBank/DDBJ whole genome shotgun (WGS) entry which is preliminary data.</text>
</comment>
<dbReference type="AlphaFoldDB" id="A0A8J3S5R0"/>
<dbReference type="InterPro" id="IPR015943">
    <property type="entry name" value="WD40/YVTN_repeat-like_dom_sf"/>
</dbReference>
<accession>A0A8J3S5R0</accession>
<proteinExistence type="predicted"/>
<evidence type="ECO:0000313" key="3">
    <source>
        <dbReference type="Proteomes" id="UP000655044"/>
    </source>
</evidence>
<name>A0A8J3S5R0_PLARO</name>
<evidence type="ECO:0000256" key="1">
    <source>
        <dbReference type="PROSITE-ProRule" id="PRU00221"/>
    </source>
</evidence>
<dbReference type="InterPro" id="IPR011044">
    <property type="entry name" value="Quino_amine_DH_bsu"/>
</dbReference>
<dbReference type="SUPFAM" id="SSF50969">
    <property type="entry name" value="YVTN repeat-like/Quinoprotein amine dehydrogenase"/>
    <property type="match status" value="1"/>
</dbReference>
<reference evidence="2" key="1">
    <citation type="submission" date="2021-01" db="EMBL/GenBank/DDBJ databases">
        <title>Whole genome shotgun sequence of Planobispora rosea NBRC 15558.</title>
        <authorList>
            <person name="Komaki H."/>
            <person name="Tamura T."/>
        </authorList>
    </citation>
    <scope>NUCLEOTIDE SEQUENCE</scope>
    <source>
        <strain evidence="2">NBRC 15558</strain>
    </source>
</reference>
<dbReference type="Gene3D" id="2.130.10.10">
    <property type="entry name" value="YVTN repeat-like/Quinoprotein amine dehydrogenase"/>
    <property type="match status" value="1"/>
</dbReference>
<evidence type="ECO:0008006" key="4">
    <source>
        <dbReference type="Google" id="ProtNLM"/>
    </source>
</evidence>
<protein>
    <recommendedName>
        <fullName evidence="4">WD40 repeat domain-containing protein</fullName>
    </recommendedName>
</protein>
<organism evidence="2 3">
    <name type="scientific">Planobispora rosea</name>
    <dbReference type="NCBI Taxonomy" id="35762"/>
    <lineage>
        <taxon>Bacteria</taxon>
        <taxon>Bacillati</taxon>
        <taxon>Actinomycetota</taxon>
        <taxon>Actinomycetes</taxon>
        <taxon>Streptosporangiales</taxon>
        <taxon>Streptosporangiaceae</taxon>
        <taxon>Planobispora</taxon>
    </lineage>
</organism>
<dbReference type="Pfam" id="PF00400">
    <property type="entry name" value="WD40"/>
    <property type="match status" value="1"/>
</dbReference>
<dbReference type="PROSITE" id="PS50294">
    <property type="entry name" value="WD_REPEATS_REGION"/>
    <property type="match status" value="1"/>
</dbReference>
<dbReference type="InterPro" id="IPR001680">
    <property type="entry name" value="WD40_rpt"/>
</dbReference>
<keyword evidence="1" id="KW-0853">WD repeat</keyword>
<dbReference type="PROSITE" id="PS50082">
    <property type="entry name" value="WD_REPEATS_2"/>
    <property type="match status" value="1"/>
</dbReference>
<feature type="repeat" description="WD" evidence="1">
    <location>
        <begin position="58"/>
        <end position="93"/>
    </location>
</feature>
<keyword evidence="3" id="KW-1185">Reference proteome</keyword>
<evidence type="ECO:0000313" key="2">
    <source>
        <dbReference type="EMBL" id="GIH88402.1"/>
    </source>
</evidence>
<dbReference type="EMBL" id="BOOI01000080">
    <property type="protein sequence ID" value="GIH88402.1"/>
    <property type="molecule type" value="Genomic_DNA"/>
</dbReference>